<evidence type="ECO:0000256" key="2">
    <source>
        <dbReference type="ARBA" id="ARBA00022679"/>
    </source>
</evidence>
<evidence type="ECO:0000313" key="14">
    <source>
        <dbReference type="Proteomes" id="UP001212841"/>
    </source>
</evidence>
<comment type="catalytic activity">
    <reaction evidence="9 10">
        <text>L-cysteinyl-[protein] + hexadecanoyl-CoA = S-hexadecanoyl-L-cysteinyl-[protein] + CoA</text>
        <dbReference type="Rhea" id="RHEA:36683"/>
        <dbReference type="Rhea" id="RHEA-COMP:10131"/>
        <dbReference type="Rhea" id="RHEA-COMP:11032"/>
        <dbReference type="ChEBI" id="CHEBI:29950"/>
        <dbReference type="ChEBI" id="CHEBI:57287"/>
        <dbReference type="ChEBI" id="CHEBI:57379"/>
        <dbReference type="ChEBI" id="CHEBI:74151"/>
        <dbReference type="EC" id="2.3.1.225"/>
    </reaction>
</comment>
<feature type="region of interest" description="Disordered" evidence="11">
    <location>
        <begin position="375"/>
        <end position="488"/>
    </location>
</feature>
<dbReference type="EMBL" id="JADGJD010000393">
    <property type="protein sequence ID" value="KAJ3051460.1"/>
    <property type="molecule type" value="Genomic_DNA"/>
</dbReference>
<comment type="caution">
    <text evidence="13">The sequence shown here is derived from an EMBL/GenBank/DDBJ whole genome shotgun (WGS) entry which is preliminary data.</text>
</comment>
<feature type="compositionally biased region" description="Acidic residues" evidence="11">
    <location>
        <begin position="411"/>
        <end position="451"/>
    </location>
</feature>
<comment type="subcellular location">
    <subcellularLocation>
        <location evidence="1">Membrane</location>
        <topology evidence="1">Multi-pass membrane protein</topology>
    </subcellularLocation>
</comment>
<evidence type="ECO:0000256" key="9">
    <source>
        <dbReference type="ARBA" id="ARBA00048048"/>
    </source>
</evidence>
<gene>
    <name evidence="13" type="primary">PFA4_2</name>
    <name evidence="13" type="ORF">HK097_007523</name>
</gene>
<keyword evidence="3 10" id="KW-0812">Transmembrane</keyword>
<evidence type="ECO:0000256" key="8">
    <source>
        <dbReference type="ARBA" id="ARBA00023315"/>
    </source>
</evidence>
<dbReference type="EC" id="2.3.1.225" evidence="10"/>
<evidence type="ECO:0000313" key="13">
    <source>
        <dbReference type="EMBL" id="KAJ3051460.1"/>
    </source>
</evidence>
<evidence type="ECO:0000256" key="1">
    <source>
        <dbReference type="ARBA" id="ARBA00004141"/>
    </source>
</evidence>
<dbReference type="AlphaFoldDB" id="A0AAD5SJG1"/>
<evidence type="ECO:0000256" key="3">
    <source>
        <dbReference type="ARBA" id="ARBA00022692"/>
    </source>
</evidence>
<keyword evidence="5 10" id="KW-0472">Membrane</keyword>
<dbReference type="PROSITE" id="PS50216">
    <property type="entry name" value="DHHC"/>
    <property type="match status" value="1"/>
</dbReference>
<dbReference type="GO" id="GO:0016020">
    <property type="term" value="C:membrane"/>
    <property type="evidence" value="ECO:0007669"/>
    <property type="project" value="UniProtKB-SubCell"/>
</dbReference>
<evidence type="ECO:0000256" key="6">
    <source>
        <dbReference type="ARBA" id="ARBA00023139"/>
    </source>
</evidence>
<evidence type="ECO:0000256" key="10">
    <source>
        <dbReference type="RuleBase" id="RU079119"/>
    </source>
</evidence>
<keyword evidence="14" id="KW-1185">Reference proteome</keyword>
<name>A0AAD5SJG1_9FUNG</name>
<evidence type="ECO:0000256" key="5">
    <source>
        <dbReference type="ARBA" id="ARBA00023136"/>
    </source>
</evidence>
<feature type="transmembrane region" description="Helical" evidence="10">
    <location>
        <begin position="45"/>
        <end position="64"/>
    </location>
</feature>
<sequence>MAKGWKTWGTLFVTGVLVLITFIPVTTQLFIFLPWLAYHRERNPYIWLGPFNILVLSIWVNYFLGVFTDPGKVPVGYDPRKDRVAVKKGDESDSLVWSLDVEATLFTGPWLNTCVGHGNQGHFLRFITSVTLASLNCMTLIAFRIRDVHRYQSQFSDPSAFISSVSHFYTPLPDTPEVIAMILNLVLLFFLLLSVGILTLWQFYYSAKGITTIESFENSRIEELVRRKKIEGGEGLVYPYDLGLWGNLKAVLGRRVWLWWVPQRAEGDGIHFEISEEARRRARENGGSVDWPPKAYYVYKRESSYGGVEDGKGKRGSGRTTVAGPRQEEGDDAPTRVFGRNHVRRGSEGYVVKEWTAEERDEMVRIARARAEGGITSPIEHAQPPNGSLLRPKPLIELNLPPPDLSRRDREEEEEENEEASGAEFGSEDESSDDEWSEESDADNDHDDDDVPLVAAGSQGVRQRLPNEYVDDGGVVTSCSGDVQQVDL</sequence>
<feature type="region of interest" description="Disordered" evidence="11">
    <location>
        <begin position="305"/>
        <end position="337"/>
    </location>
</feature>
<dbReference type="PANTHER" id="PTHR12246">
    <property type="entry name" value="PALMITOYLTRANSFERASE ZDHHC16"/>
    <property type="match status" value="1"/>
</dbReference>
<dbReference type="InterPro" id="IPR001594">
    <property type="entry name" value="Palmitoyltrfase_DHHC"/>
</dbReference>
<dbReference type="Proteomes" id="UP001212841">
    <property type="component" value="Unassembled WGS sequence"/>
</dbReference>
<protein>
    <recommendedName>
        <fullName evidence="10">Palmitoyltransferase</fullName>
        <ecNumber evidence="10">2.3.1.225</ecNumber>
    </recommendedName>
</protein>
<keyword evidence="8 10" id="KW-0012">Acyltransferase</keyword>
<dbReference type="GO" id="GO:0019706">
    <property type="term" value="F:protein-cysteine S-palmitoyltransferase activity"/>
    <property type="evidence" value="ECO:0007669"/>
    <property type="project" value="UniProtKB-EC"/>
</dbReference>
<keyword evidence="2 10" id="KW-0808">Transferase</keyword>
<feature type="domain" description="Palmitoyltransferase DHHC" evidence="12">
    <location>
        <begin position="109"/>
        <end position="218"/>
    </location>
</feature>
<feature type="transmembrane region" description="Helical" evidence="10">
    <location>
        <begin position="12"/>
        <end position="33"/>
    </location>
</feature>
<evidence type="ECO:0000256" key="11">
    <source>
        <dbReference type="SAM" id="MobiDB-lite"/>
    </source>
</evidence>
<keyword evidence="4 10" id="KW-1133">Transmembrane helix</keyword>
<evidence type="ECO:0000259" key="12">
    <source>
        <dbReference type="Pfam" id="PF01529"/>
    </source>
</evidence>
<comment type="similarity">
    <text evidence="10">Belongs to the DHHC palmitoyltransferase family.</text>
</comment>
<keyword evidence="6" id="KW-0564">Palmitate</keyword>
<feature type="transmembrane region" description="Helical" evidence="10">
    <location>
        <begin position="123"/>
        <end position="143"/>
    </location>
</feature>
<feature type="transmembrane region" description="Helical" evidence="10">
    <location>
        <begin position="178"/>
        <end position="201"/>
    </location>
</feature>
<dbReference type="InterPro" id="IPR039859">
    <property type="entry name" value="PFA4/ZDH16/20/ERF2-like"/>
</dbReference>
<evidence type="ECO:0000256" key="7">
    <source>
        <dbReference type="ARBA" id="ARBA00023288"/>
    </source>
</evidence>
<dbReference type="Pfam" id="PF01529">
    <property type="entry name" value="DHHC"/>
    <property type="match status" value="1"/>
</dbReference>
<organism evidence="13 14">
    <name type="scientific">Rhizophlyctis rosea</name>
    <dbReference type="NCBI Taxonomy" id="64517"/>
    <lineage>
        <taxon>Eukaryota</taxon>
        <taxon>Fungi</taxon>
        <taxon>Fungi incertae sedis</taxon>
        <taxon>Chytridiomycota</taxon>
        <taxon>Chytridiomycota incertae sedis</taxon>
        <taxon>Chytridiomycetes</taxon>
        <taxon>Rhizophlyctidales</taxon>
        <taxon>Rhizophlyctidaceae</taxon>
        <taxon>Rhizophlyctis</taxon>
    </lineage>
</organism>
<evidence type="ECO:0000256" key="4">
    <source>
        <dbReference type="ARBA" id="ARBA00022989"/>
    </source>
</evidence>
<keyword evidence="7" id="KW-0449">Lipoprotein</keyword>
<proteinExistence type="inferred from homology"/>
<reference evidence="13" key="1">
    <citation type="submission" date="2020-05" db="EMBL/GenBank/DDBJ databases">
        <title>Phylogenomic resolution of chytrid fungi.</title>
        <authorList>
            <person name="Stajich J.E."/>
            <person name="Amses K."/>
            <person name="Simmons R."/>
            <person name="Seto K."/>
            <person name="Myers J."/>
            <person name="Bonds A."/>
            <person name="Quandt C.A."/>
            <person name="Barry K."/>
            <person name="Liu P."/>
            <person name="Grigoriev I."/>
            <person name="Longcore J.E."/>
            <person name="James T.Y."/>
        </authorList>
    </citation>
    <scope>NUCLEOTIDE SEQUENCE</scope>
    <source>
        <strain evidence="13">JEL0318</strain>
    </source>
</reference>
<comment type="domain">
    <text evidence="10">The DHHC domain is required for palmitoyltransferase activity.</text>
</comment>
<feature type="compositionally biased region" description="Polar residues" evidence="11">
    <location>
        <begin position="477"/>
        <end position="488"/>
    </location>
</feature>
<accession>A0AAD5SJG1</accession>